<sequence length="313" mass="36511">MQRREARLRREYSLRKVAEEKQKTIETKRDRIKKALDNNTPIPTDLRDEAVDLLKDIEWGDQTNVLDDEYRWAGVVDPKVVITTSRDPSSKLKQFAAEMRLMFPNASRINRGGYDIKTLVQACRTNDVTDIILVTETRGTPDGLVVSHLPYGPTCFFNICNVVLRHDVPNAEKVSEAYPHLIFNKLNSKIGKRITDILRHLFPVPKVDSKRIITFSNTEDFISFRHHNYNRGEKGQIELTEAGPRFEMKPYSIKLGTLENLQASKTEWVLRPYMRSSVHRQILALNDDEEQEEEEAKVEEERIKEKEYENKRR</sequence>
<evidence type="ECO:0000313" key="1">
    <source>
        <dbReference type="Proteomes" id="UP000095286"/>
    </source>
</evidence>
<protein>
    <submittedName>
        <fullName evidence="2">Brix domain-containing protein</fullName>
    </submittedName>
</protein>
<proteinExistence type="predicted"/>
<accession>A0AC35TVD3</accession>
<name>A0AC35TVD3_9BILA</name>
<dbReference type="Proteomes" id="UP000095286">
    <property type="component" value="Unplaced"/>
</dbReference>
<evidence type="ECO:0000313" key="2">
    <source>
        <dbReference type="WBParaSite" id="RSKR_0000461200.1"/>
    </source>
</evidence>
<dbReference type="WBParaSite" id="RSKR_0000461200.1">
    <property type="protein sequence ID" value="RSKR_0000461200.1"/>
    <property type="gene ID" value="RSKR_0000461200"/>
</dbReference>
<organism evidence="1 2">
    <name type="scientific">Rhabditophanes sp. KR3021</name>
    <dbReference type="NCBI Taxonomy" id="114890"/>
    <lineage>
        <taxon>Eukaryota</taxon>
        <taxon>Metazoa</taxon>
        <taxon>Ecdysozoa</taxon>
        <taxon>Nematoda</taxon>
        <taxon>Chromadorea</taxon>
        <taxon>Rhabditida</taxon>
        <taxon>Tylenchina</taxon>
        <taxon>Panagrolaimomorpha</taxon>
        <taxon>Strongyloidoidea</taxon>
        <taxon>Alloionematidae</taxon>
        <taxon>Rhabditophanes</taxon>
    </lineage>
</organism>
<reference evidence="2" key="1">
    <citation type="submission" date="2016-11" db="UniProtKB">
        <authorList>
            <consortium name="WormBaseParasite"/>
        </authorList>
    </citation>
    <scope>IDENTIFICATION</scope>
    <source>
        <strain evidence="2">KR3021</strain>
    </source>
</reference>